<dbReference type="EMBL" id="AOPO01000004">
    <property type="protein sequence ID" value="ELY21807.1"/>
    <property type="molecule type" value="Genomic_DNA"/>
</dbReference>
<dbReference type="GO" id="GO:0016787">
    <property type="term" value="F:hydrolase activity"/>
    <property type="evidence" value="ECO:0007669"/>
    <property type="project" value="UniProtKB-KW"/>
</dbReference>
<organism evidence="7 8">
    <name type="scientific">Vreelandella titanicae BH1</name>
    <dbReference type="NCBI Taxonomy" id="1204738"/>
    <lineage>
        <taxon>Bacteria</taxon>
        <taxon>Pseudomonadati</taxon>
        <taxon>Pseudomonadota</taxon>
        <taxon>Gammaproteobacteria</taxon>
        <taxon>Oceanospirillales</taxon>
        <taxon>Halomonadaceae</taxon>
        <taxon>Vreelandella</taxon>
    </lineage>
</organism>
<proteinExistence type="inferred from homology"/>
<comment type="caution">
    <text evidence="7">The sequence shown here is derived from an EMBL/GenBank/DDBJ whole genome shotgun (WGS) entry which is preliminary data.</text>
</comment>
<dbReference type="InterPro" id="IPR015797">
    <property type="entry name" value="NUDIX_hydrolase-like_dom_sf"/>
</dbReference>
<evidence type="ECO:0000256" key="1">
    <source>
        <dbReference type="ARBA" id="ARBA00001946"/>
    </source>
</evidence>
<comment type="similarity">
    <text evidence="4">Belongs to the Nudix hydrolase family.</text>
</comment>
<dbReference type="Pfam" id="PF00293">
    <property type="entry name" value="NUDIX"/>
    <property type="match status" value="1"/>
</dbReference>
<keyword evidence="3" id="KW-0460">Magnesium</keyword>
<dbReference type="PROSITE" id="PS00893">
    <property type="entry name" value="NUDIX_BOX"/>
    <property type="match status" value="1"/>
</dbReference>
<dbReference type="InterPro" id="IPR000086">
    <property type="entry name" value="NUDIX_hydrolase_dom"/>
</dbReference>
<dbReference type="Gene3D" id="3.90.79.10">
    <property type="entry name" value="Nucleoside Triphosphate Pyrophosphohydrolase"/>
    <property type="match status" value="1"/>
</dbReference>
<dbReference type="PANTHER" id="PTHR43046">
    <property type="entry name" value="GDP-MANNOSE MANNOSYL HYDROLASE"/>
    <property type="match status" value="1"/>
</dbReference>
<dbReference type="PRINTS" id="PR00502">
    <property type="entry name" value="NUDIXFAMILY"/>
</dbReference>
<dbReference type="SUPFAM" id="SSF55811">
    <property type="entry name" value="Nudix"/>
    <property type="match status" value="1"/>
</dbReference>
<dbReference type="Proteomes" id="UP000011651">
    <property type="component" value="Unassembled WGS sequence"/>
</dbReference>
<gene>
    <name evidence="7" type="ORF">HALTITAN_1373</name>
</gene>
<dbReference type="InterPro" id="IPR020084">
    <property type="entry name" value="NUDIX_hydrolase_CS"/>
</dbReference>
<accession>L9UAM1</accession>
<feature type="chain" id="PRO_5004003486" evidence="5">
    <location>
        <begin position="23"/>
        <end position="188"/>
    </location>
</feature>
<feature type="signal peptide" evidence="5">
    <location>
        <begin position="1"/>
        <end position="22"/>
    </location>
</feature>
<evidence type="ECO:0000313" key="8">
    <source>
        <dbReference type="Proteomes" id="UP000011651"/>
    </source>
</evidence>
<evidence type="ECO:0000256" key="2">
    <source>
        <dbReference type="ARBA" id="ARBA00022801"/>
    </source>
</evidence>
<dbReference type="PANTHER" id="PTHR43046:SF12">
    <property type="entry name" value="GDP-MANNOSE MANNOSYL HYDROLASE"/>
    <property type="match status" value="1"/>
</dbReference>
<dbReference type="PROSITE" id="PS51462">
    <property type="entry name" value="NUDIX"/>
    <property type="match status" value="1"/>
</dbReference>
<evidence type="ECO:0000256" key="5">
    <source>
        <dbReference type="SAM" id="SignalP"/>
    </source>
</evidence>
<dbReference type="AlphaFoldDB" id="L9UAM1"/>
<evidence type="ECO:0000256" key="3">
    <source>
        <dbReference type="ARBA" id="ARBA00022842"/>
    </source>
</evidence>
<comment type="cofactor">
    <cofactor evidence="1">
        <name>Mg(2+)</name>
        <dbReference type="ChEBI" id="CHEBI:18420"/>
    </cofactor>
</comment>
<evidence type="ECO:0000256" key="4">
    <source>
        <dbReference type="RuleBase" id="RU003476"/>
    </source>
</evidence>
<evidence type="ECO:0000313" key="7">
    <source>
        <dbReference type="EMBL" id="ELY21807.1"/>
    </source>
</evidence>
<protein>
    <submittedName>
        <fullName evidence="7">NUDIX hydrolase domain containing protein</fullName>
    </submittedName>
</protein>
<keyword evidence="2 4" id="KW-0378">Hydrolase</keyword>
<reference evidence="7 8" key="1">
    <citation type="journal article" date="2013" name="Genome Announc.">
        <title>Draft Genome of the Marine Gammaproteobacterium Halomonas titanicae.</title>
        <authorList>
            <person name="Sanchez-Porro C."/>
            <person name="de la Haba R.R."/>
            <person name="Cruz-Hernandez N."/>
            <person name="Gonzalez J.M."/>
            <person name="Reyes-Guirao C."/>
            <person name="Navarro-Sampedro L."/>
            <person name="Carballo M."/>
            <person name="Ventosa A."/>
        </authorList>
    </citation>
    <scope>NUCLEOTIDE SEQUENCE [LARGE SCALE GENOMIC DNA]</scope>
    <source>
        <strain evidence="7 8">BH1</strain>
    </source>
</reference>
<dbReference type="InterPro" id="IPR020476">
    <property type="entry name" value="Nudix_hydrolase"/>
</dbReference>
<keyword evidence="5" id="KW-0732">Signal</keyword>
<feature type="domain" description="Nudix hydrolase" evidence="6">
    <location>
        <begin position="36"/>
        <end position="178"/>
    </location>
</feature>
<evidence type="ECO:0000259" key="6">
    <source>
        <dbReference type="PROSITE" id="PS51462"/>
    </source>
</evidence>
<sequence>MLLRRLVSVSAGLLHISAVAKADVNIYRSSGALEMETRKSSRLIIVDEEGRLLLFLYQDEHQSPFWATVGGELKPGESYAEAAKRELYEETGLAQDVGEMLRERDDVYAVARSVPARWLEQYFLVEWPANREVFAAKWTDEEKSTIQQWKWWSLDELLDKDPSLFKPGWIPDLLGSVLHRQHLSHGSP</sequence>
<name>L9UAM1_9GAMM</name>
<dbReference type="CDD" id="cd04685">
    <property type="entry name" value="NUDIX_Hydrolase"/>
    <property type="match status" value="1"/>
</dbReference>